<organism evidence="3 4">
    <name type="scientific">Streptomyces lavendulae subsp. lavendulae</name>
    <dbReference type="NCBI Taxonomy" id="58340"/>
    <lineage>
        <taxon>Bacteria</taxon>
        <taxon>Bacillati</taxon>
        <taxon>Actinomycetota</taxon>
        <taxon>Actinomycetes</taxon>
        <taxon>Kitasatosporales</taxon>
        <taxon>Streptomycetaceae</taxon>
        <taxon>Streptomyces</taxon>
    </lineage>
</organism>
<keyword evidence="4" id="KW-1185">Reference proteome</keyword>
<evidence type="ECO:0000313" key="3">
    <source>
        <dbReference type="EMBL" id="ATZ25488.1"/>
    </source>
</evidence>
<proteinExistence type="predicted"/>
<gene>
    <name evidence="3" type="ORF">SLAV_18255</name>
</gene>
<name>A0A2K8PG74_STRLA</name>
<dbReference type="AlphaFoldDB" id="A0A2K8PG74"/>
<feature type="region of interest" description="Disordered" evidence="1">
    <location>
        <begin position="29"/>
        <end position="113"/>
    </location>
</feature>
<dbReference type="KEGG" id="slx:SLAV_18255"/>
<accession>A0A2K8PG74</accession>
<evidence type="ECO:0000313" key="4">
    <source>
        <dbReference type="Proteomes" id="UP000231791"/>
    </source>
</evidence>
<keyword evidence="2" id="KW-0732">Signal</keyword>
<dbReference type="GeneID" id="49384689"/>
<dbReference type="EMBL" id="CP024985">
    <property type="protein sequence ID" value="ATZ25488.1"/>
    <property type="molecule type" value="Genomic_DNA"/>
</dbReference>
<feature type="compositionally biased region" description="Low complexity" evidence="1">
    <location>
        <begin position="29"/>
        <end position="61"/>
    </location>
</feature>
<dbReference type="RefSeq" id="WP_158740452.1">
    <property type="nucleotide sequence ID" value="NZ_CP024985.1"/>
</dbReference>
<reference evidence="3 4" key="1">
    <citation type="submission" date="2017-11" db="EMBL/GenBank/DDBJ databases">
        <title>Complete genome sequence of Streptomyces lavendulae subsp. lavendulae CCM 3239 (formerly 'Streptomyces aureofaciens CCM 3239'), the producer of the angucycline-type antibiotic auricin.</title>
        <authorList>
            <person name="Busche T."/>
            <person name="Novakova R."/>
            <person name="Al'Dilaimi A."/>
            <person name="Homerova D."/>
            <person name="Feckova L."/>
            <person name="Rezuchova B."/>
            <person name="Mingyar E."/>
            <person name="Csolleiova D."/>
            <person name="Bekeova C."/>
            <person name="Winkler A."/>
            <person name="Sevcikova B."/>
            <person name="Kalinowski J."/>
            <person name="Kormanec J."/>
            <person name="Ruckert C."/>
        </authorList>
    </citation>
    <scope>NUCLEOTIDE SEQUENCE [LARGE SCALE GENOMIC DNA]</scope>
    <source>
        <strain evidence="3 4">CCM 3239</strain>
    </source>
</reference>
<protein>
    <submittedName>
        <fullName evidence="3">Uncharacterized protein</fullName>
    </submittedName>
</protein>
<dbReference type="Proteomes" id="UP000231791">
    <property type="component" value="Chromosome"/>
</dbReference>
<evidence type="ECO:0000256" key="2">
    <source>
        <dbReference type="SAM" id="SignalP"/>
    </source>
</evidence>
<sequence>MSRRRRVWCLLAAVLTTLLATVAPTASAAPTQVTSTHATPTHATPTHATPAHATPAQAAPAFGSVVMAGVQEQGPRCAPDGPERGGVPVVPPRSGCEHAQLPAGGVVPGEVRPRGTAPLRVLVRGPDRTPPGPVELSVLRV</sequence>
<feature type="signal peptide" evidence="2">
    <location>
        <begin position="1"/>
        <end position="28"/>
    </location>
</feature>
<feature type="chain" id="PRO_5043949407" evidence="2">
    <location>
        <begin position="29"/>
        <end position="141"/>
    </location>
</feature>
<evidence type="ECO:0000256" key="1">
    <source>
        <dbReference type="SAM" id="MobiDB-lite"/>
    </source>
</evidence>